<dbReference type="PANTHER" id="PTHR48111">
    <property type="entry name" value="REGULATOR OF RPOS"/>
    <property type="match status" value="1"/>
</dbReference>
<comment type="caution">
    <text evidence="10">The sequence shown here is derived from an EMBL/GenBank/DDBJ whole genome shotgun (WGS) entry which is preliminary data.</text>
</comment>
<evidence type="ECO:0000313" key="10">
    <source>
        <dbReference type="EMBL" id="MFC0211603.1"/>
    </source>
</evidence>
<sequence>MVRILIVEDDDAIARALELELGHEGYETGRAADGREGLRLAQENGWDLVLLDVLLPELSGLEVLRRLRQAGMTMPVILVTGQSDVHDRVAGLNQGANDYVTKPYAIEELLARIRNLLQLTGRTAEDDSPSVLSTDDLEVQLKRRTVTRKETPIDLTPKEYDLLVYLLQHKGEVRTREQILSEVWGYDFVGETNVVDVYIRYLRQKVDKGFKPKLIHTVRGAGYMLREEPPSDEE</sequence>
<dbReference type="RefSeq" id="WP_377468587.1">
    <property type="nucleotide sequence ID" value="NZ_JBHLWN010000021.1"/>
</dbReference>
<evidence type="ECO:0000256" key="7">
    <source>
        <dbReference type="PROSITE-ProRule" id="PRU01091"/>
    </source>
</evidence>
<feature type="modified residue" description="4-aspartylphosphate" evidence="6">
    <location>
        <position position="52"/>
    </location>
</feature>
<dbReference type="Pfam" id="PF00486">
    <property type="entry name" value="Trans_reg_C"/>
    <property type="match status" value="1"/>
</dbReference>
<evidence type="ECO:0000259" key="9">
    <source>
        <dbReference type="PROSITE" id="PS51755"/>
    </source>
</evidence>
<evidence type="ECO:0000256" key="2">
    <source>
        <dbReference type="ARBA" id="ARBA00023012"/>
    </source>
</evidence>
<dbReference type="PANTHER" id="PTHR48111:SF22">
    <property type="entry name" value="REGULATOR OF RPOS"/>
    <property type="match status" value="1"/>
</dbReference>
<accession>A0ABV6DG31</accession>
<dbReference type="PROSITE" id="PS50110">
    <property type="entry name" value="RESPONSE_REGULATORY"/>
    <property type="match status" value="1"/>
</dbReference>
<dbReference type="CDD" id="cd00383">
    <property type="entry name" value="trans_reg_C"/>
    <property type="match status" value="1"/>
</dbReference>
<dbReference type="SMART" id="SM00862">
    <property type="entry name" value="Trans_reg_C"/>
    <property type="match status" value="1"/>
</dbReference>
<dbReference type="InterPro" id="IPR039420">
    <property type="entry name" value="WalR-like"/>
</dbReference>
<keyword evidence="3" id="KW-0805">Transcription regulation</keyword>
<gene>
    <name evidence="10" type="ORF">ACFFK0_03910</name>
</gene>
<evidence type="ECO:0000256" key="4">
    <source>
        <dbReference type="ARBA" id="ARBA00023125"/>
    </source>
</evidence>
<dbReference type="InterPro" id="IPR001867">
    <property type="entry name" value="OmpR/PhoB-type_DNA-bd"/>
</dbReference>
<dbReference type="SUPFAM" id="SSF52172">
    <property type="entry name" value="CheY-like"/>
    <property type="match status" value="1"/>
</dbReference>
<keyword evidence="5" id="KW-0804">Transcription</keyword>
<reference evidence="10 11" key="1">
    <citation type="submission" date="2024-09" db="EMBL/GenBank/DDBJ databases">
        <authorList>
            <person name="Sun Q."/>
            <person name="Mori K."/>
        </authorList>
    </citation>
    <scope>NUCLEOTIDE SEQUENCE [LARGE SCALE GENOMIC DNA]</scope>
    <source>
        <strain evidence="10 11">CCM 7759</strain>
    </source>
</reference>
<dbReference type="Gene3D" id="1.10.10.10">
    <property type="entry name" value="Winged helix-like DNA-binding domain superfamily/Winged helix DNA-binding domain"/>
    <property type="match status" value="1"/>
</dbReference>
<evidence type="ECO:0000256" key="5">
    <source>
        <dbReference type="ARBA" id="ARBA00023163"/>
    </source>
</evidence>
<feature type="domain" description="OmpR/PhoB-type" evidence="9">
    <location>
        <begin position="129"/>
        <end position="227"/>
    </location>
</feature>
<dbReference type="InterPro" id="IPR036388">
    <property type="entry name" value="WH-like_DNA-bd_sf"/>
</dbReference>
<keyword evidence="11" id="KW-1185">Reference proteome</keyword>
<dbReference type="Proteomes" id="UP001589776">
    <property type="component" value="Unassembled WGS sequence"/>
</dbReference>
<keyword evidence="1 6" id="KW-0597">Phosphoprotein</keyword>
<feature type="domain" description="Response regulatory" evidence="8">
    <location>
        <begin position="3"/>
        <end position="117"/>
    </location>
</feature>
<dbReference type="InterPro" id="IPR011006">
    <property type="entry name" value="CheY-like_superfamily"/>
</dbReference>
<keyword evidence="2" id="KW-0902">Two-component regulatory system</keyword>
<proteinExistence type="predicted"/>
<evidence type="ECO:0000259" key="8">
    <source>
        <dbReference type="PROSITE" id="PS50110"/>
    </source>
</evidence>
<feature type="DNA-binding region" description="OmpR/PhoB-type" evidence="7">
    <location>
        <begin position="129"/>
        <end position="227"/>
    </location>
</feature>
<dbReference type="EMBL" id="JBHLWN010000021">
    <property type="protein sequence ID" value="MFC0211603.1"/>
    <property type="molecule type" value="Genomic_DNA"/>
</dbReference>
<name>A0ABV6DG31_9BACL</name>
<dbReference type="Pfam" id="PF00072">
    <property type="entry name" value="Response_reg"/>
    <property type="match status" value="1"/>
</dbReference>
<protein>
    <submittedName>
        <fullName evidence="10">Response regulator transcription factor</fullName>
    </submittedName>
</protein>
<dbReference type="SMART" id="SM00448">
    <property type="entry name" value="REC"/>
    <property type="match status" value="1"/>
</dbReference>
<dbReference type="Gene3D" id="3.40.50.2300">
    <property type="match status" value="1"/>
</dbReference>
<dbReference type="InterPro" id="IPR001789">
    <property type="entry name" value="Sig_transdc_resp-reg_receiver"/>
</dbReference>
<evidence type="ECO:0000313" key="11">
    <source>
        <dbReference type="Proteomes" id="UP001589776"/>
    </source>
</evidence>
<dbReference type="PROSITE" id="PS51755">
    <property type="entry name" value="OMPR_PHOB"/>
    <property type="match status" value="1"/>
</dbReference>
<evidence type="ECO:0000256" key="3">
    <source>
        <dbReference type="ARBA" id="ARBA00023015"/>
    </source>
</evidence>
<evidence type="ECO:0000256" key="6">
    <source>
        <dbReference type="PROSITE-ProRule" id="PRU00169"/>
    </source>
</evidence>
<organism evidence="10 11">
    <name type="scientific">Paenibacillus chartarius</name>
    <dbReference type="NCBI Taxonomy" id="747481"/>
    <lineage>
        <taxon>Bacteria</taxon>
        <taxon>Bacillati</taxon>
        <taxon>Bacillota</taxon>
        <taxon>Bacilli</taxon>
        <taxon>Bacillales</taxon>
        <taxon>Paenibacillaceae</taxon>
        <taxon>Paenibacillus</taxon>
    </lineage>
</organism>
<keyword evidence="4 7" id="KW-0238">DNA-binding</keyword>
<evidence type="ECO:0000256" key="1">
    <source>
        <dbReference type="ARBA" id="ARBA00022553"/>
    </source>
</evidence>